<dbReference type="AlphaFoldDB" id="A0AAD7A875"/>
<feature type="chain" id="PRO_5042122905" evidence="1">
    <location>
        <begin position="27"/>
        <end position="139"/>
    </location>
</feature>
<proteinExistence type="predicted"/>
<gene>
    <name evidence="2" type="ORF">DFH08DRAFT_1077806</name>
</gene>
<comment type="caution">
    <text evidence="2">The sequence shown here is derived from an EMBL/GenBank/DDBJ whole genome shotgun (WGS) entry which is preliminary data.</text>
</comment>
<organism evidence="2 3">
    <name type="scientific">Mycena albidolilacea</name>
    <dbReference type="NCBI Taxonomy" id="1033008"/>
    <lineage>
        <taxon>Eukaryota</taxon>
        <taxon>Fungi</taxon>
        <taxon>Dikarya</taxon>
        <taxon>Basidiomycota</taxon>
        <taxon>Agaricomycotina</taxon>
        <taxon>Agaricomycetes</taxon>
        <taxon>Agaricomycetidae</taxon>
        <taxon>Agaricales</taxon>
        <taxon>Marasmiineae</taxon>
        <taxon>Mycenaceae</taxon>
        <taxon>Mycena</taxon>
    </lineage>
</organism>
<feature type="signal peptide" evidence="1">
    <location>
        <begin position="1"/>
        <end position="26"/>
    </location>
</feature>
<evidence type="ECO:0000313" key="3">
    <source>
        <dbReference type="Proteomes" id="UP001218218"/>
    </source>
</evidence>
<dbReference type="EMBL" id="JARIHO010000012">
    <property type="protein sequence ID" value="KAJ7351996.1"/>
    <property type="molecule type" value="Genomic_DNA"/>
</dbReference>
<sequence>MQMLGGKLRFAKHLLTTLAFSSIAFAAPNPNQLTPRTNLIEVCIDGIDLNSDGCVGPPLFPNACTNFDGDLAPWNDQISNVIVPSPWSCEFFLDFDCGNGGTDVVFLGAGTWDMFSVPTSDSSLINFNDKASSFGCFLV</sequence>
<name>A0AAD7A875_9AGAR</name>
<keyword evidence="3" id="KW-1185">Reference proteome</keyword>
<dbReference type="Proteomes" id="UP001218218">
    <property type="component" value="Unassembled WGS sequence"/>
</dbReference>
<accession>A0AAD7A875</accession>
<keyword evidence="1" id="KW-0732">Signal</keyword>
<evidence type="ECO:0000313" key="2">
    <source>
        <dbReference type="EMBL" id="KAJ7351996.1"/>
    </source>
</evidence>
<reference evidence="2" key="1">
    <citation type="submission" date="2023-03" db="EMBL/GenBank/DDBJ databases">
        <title>Massive genome expansion in bonnet fungi (Mycena s.s.) driven by repeated elements and novel gene families across ecological guilds.</title>
        <authorList>
            <consortium name="Lawrence Berkeley National Laboratory"/>
            <person name="Harder C.B."/>
            <person name="Miyauchi S."/>
            <person name="Viragh M."/>
            <person name="Kuo A."/>
            <person name="Thoen E."/>
            <person name="Andreopoulos B."/>
            <person name="Lu D."/>
            <person name="Skrede I."/>
            <person name="Drula E."/>
            <person name="Henrissat B."/>
            <person name="Morin E."/>
            <person name="Kohler A."/>
            <person name="Barry K."/>
            <person name="LaButti K."/>
            <person name="Morin E."/>
            <person name="Salamov A."/>
            <person name="Lipzen A."/>
            <person name="Mereny Z."/>
            <person name="Hegedus B."/>
            <person name="Baldrian P."/>
            <person name="Stursova M."/>
            <person name="Weitz H."/>
            <person name="Taylor A."/>
            <person name="Grigoriev I.V."/>
            <person name="Nagy L.G."/>
            <person name="Martin F."/>
            <person name="Kauserud H."/>
        </authorList>
    </citation>
    <scope>NUCLEOTIDE SEQUENCE</scope>
    <source>
        <strain evidence="2">CBHHK002</strain>
    </source>
</reference>
<protein>
    <submittedName>
        <fullName evidence="2">Uncharacterized protein</fullName>
    </submittedName>
</protein>
<evidence type="ECO:0000256" key="1">
    <source>
        <dbReference type="SAM" id="SignalP"/>
    </source>
</evidence>